<feature type="binding site" evidence="9">
    <location>
        <begin position="246"/>
        <end position="247"/>
    </location>
    <ligand>
        <name>substrate</name>
    </ligand>
</feature>
<keyword evidence="7 9" id="KW-0472">Membrane</keyword>
<evidence type="ECO:0000256" key="8">
    <source>
        <dbReference type="ARBA" id="ARBA00048639"/>
    </source>
</evidence>
<evidence type="ECO:0000256" key="9">
    <source>
        <dbReference type="HAMAP-Rule" id="MF_00225"/>
    </source>
</evidence>
<comment type="pathway">
    <text evidence="2 9">Pyrimidine metabolism; UMP biosynthesis via de novo pathway; orotate from (S)-dihydroorotate (quinone route): step 1/1.</text>
</comment>
<dbReference type="NCBIfam" id="TIGR01036">
    <property type="entry name" value="pyrD_sub2"/>
    <property type="match status" value="1"/>
</dbReference>
<keyword evidence="13" id="KW-1185">Reference proteome</keyword>
<feature type="binding site" evidence="9">
    <location>
        <position position="92"/>
    </location>
    <ligand>
        <name>FMN</name>
        <dbReference type="ChEBI" id="CHEBI:58210"/>
    </ligand>
</feature>
<feature type="binding site" evidence="9">
    <location>
        <position position="184"/>
    </location>
    <ligand>
        <name>substrate</name>
    </ligand>
</feature>
<evidence type="ECO:0000256" key="10">
    <source>
        <dbReference type="SAM" id="MobiDB-lite"/>
    </source>
</evidence>
<dbReference type="Gene3D" id="3.20.20.70">
    <property type="entry name" value="Aldolase class I"/>
    <property type="match status" value="1"/>
</dbReference>
<dbReference type="InterPro" id="IPR005720">
    <property type="entry name" value="Dihydroorotate_DH_cat"/>
</dbReference>
<dbReference type="GO" id="GO:0006207">
    <property type="term" value="P:'de novo' pyrimidine nucleobase biosynthetic process"/>
    <property type="evidence" value="ECO:0007669"/>
    <property type="project" value="UniProtKB-UniRule"/>
</dbReference>
<protein>
    <recommendedName>
        <fullName evidence="9">Dihydroorotate dehydrogenase (quinone)</fullName>
        <ecNumber evidence="9">1.3.5.2</ecNumber>
    </recommendedName>
    <alternativeName>
        <fullName evidence="9">DHOdehase</fullName>
        <shortName evidence="9">DHOD</shortName>
        <shortName evidence="9">DHODase</shortName>
    </alternativeName>
    <alternativeName>
        <fullName evidence="9">Dihydroorotate oxidase</fullName>
    </alternativeName>
</protein>
<feature type="binding site" evidence="9">
    <location>
        <begin position="117"/>
        <end position="121"/>
    </location>
    <ligand>
        <name>substrate</name>
    </ligand>
</feature>
<dbReference type="PROSITE" id="PS00912">
    <property type="entry name" value="DHODEHASE_2"/>
    <property type="match status" value="1"/>
</dbReference>
<feature type="binding site" evidence="9">
    <location>
        <position position="179"/>
    </location>
    <ligand>
        <name>substrate</name>
    </ligand>
</feature>
<feature type="region of interest" description="Disordered" evidence="10">
    <location>
        <begin position="250"/>
        <end position="269"/>
    </location>
</feature>
<evidence type="ECO:0000256" key="5">
    <source>
        <dbReference type="ARBA" id="ARBA00022643"/>
    </source>
</evidence>
<reference evidence="12 13" key="1">
    <citation type="journal article" date="2014" name="PLoS Genet.">
        <title>Phylogenetically driven sequencing of extremely halophilic archaea reveals strategies for static and dynamic osmo-response.</title>
        <authorList>
            <person name="Becker E.A."/>
            <person name="Seitzer P.M."/>
            <person name="Tritt A."/>
            <person name="Larsen D."/>
            <person name="Krusor M."/>
            <person name="Yao A.I."/>
            <person name="Wu D."/>
            <person name="Madern D."/>
            <person name="Eisen J.A."/>
            <person name="Darling A.E."/>
            <person name="Facciotti M.T."/>
        </authorList>
    </citation>
    <scope>NUCLEOTIDE SEQUENCE [LARGE SCALE GENOMIC DNA]</scope>
    <source>
        <strain evidence="12 13">DSM 13077</strain>
    </source>
</reference>
<comment type="similarity">
    <text evidence="3 9">Belongs to the dihydroorotate dehydrogenase family. Type 2 subfamily.</text>
</comment>
<feature type="binding site" evidence="9">
    <location>
        <position position="296"/>
    </location>
    <ligand>
        <name>FMN</name>
        <dbReference type="ChEBI" id="CHEBI:58210"/>
    </ligand>
</feature>
<dbReference type="PANTHER" id="PTHR48109">
    <property type="entry name" value="DIHYDROOROTATE DEHYDROGENASE (QUINONE), MITOCHONDRIAL-RELATED"/>
    <property type="match status" value="1"/>
</dbReference>
<dbReference type="InterPro" id="IPR013785">
    <property type="entry name" value="Aldolase_TIM"/>
</dbReference>
<proteinExistence type="inferred from homology"/>
<feature type="binding site" evidence="9">
    <location>
        <position position="72"/>
    </location>
    <ligand>
        <name>substrate</name>
    </ligand>
</feature>
<dbReference type="GO" id="GO:0106430">
    <property type="term" value="F:dihydroorotate dehydrogenase (quinone) activity"/>
    <property type="evidence" value="ECO:0007669"/>
    <property type="project" value="UniProtKB-EC"/>
</dbReference>
<dbReference type="PROSITE" id="PS00911">
    <property type="entry name" value="DHODEHASE_1"/>
    <property type="match status" value="1"/>
</dbReference>
<dbReference type="GO" id="GO:0005886">
    <property type="term" value="C:plasma membrane"/>
    <property type="evidence" value="ECO:0007669"/>
    <property type="project" value="UniProtKB-SubCell"/>
</dbReference>
<gene>
    <name evidence="9" type="primary">pyrD</name>
    <name evidence="12" type="ORF">C480_01370</name>
</gene>
<evidence type="ECO:0000256" key="1">
    <source>
        <dbReference type="ARBA" id="ARBA00004370"/>
    </source>
</evidence>
<feature type="binding site" evidence="9">
    <location>
        <begin position="68"/>
        <end position="72"/>
    </location>
    <ligand>
        <name>FMN</name>
        <dbReference type="ChEBI" id="CHEBI:58210"/>
    </ligand>
</feature>
<dbReference type="SUPFAM" id="SSF51395">
    <property type="entry name" value="FMN-linked oxidoreductases"/>
    <property type="match status" value="1"/>
</dbReference>
<keyword evidence="4 9" id="KW-0285">Flavoprotein</keyword>
<comment type="caution">
    <text evidence="12">The sequence shown here is derived from an EMBL/GenBank/DDBJ whole genome shotgun (WGS) entry which is preliminary data.</text>
</comment>
<feature type="binding site" evidence="9">
    <location>
        <position position="245"/>
    </location>
    <ligand>
        <name>FMN</name>
        <dbReference type="ChEBI" id="CHEBI:58210"/>
    </ligand>
</feature>
<dbReference type="GO" id="GO:0044205">
    <property type="term" value="P:'de novo' UMP biosynthetic process"/>
    <property type="evidence" value="ECO:0007669"/>
    <property type="project" value="UniProtKB-UniRule"/>
</dbReference>
<evidence type="ECO:0000313" key="13">
    <source>
        <dbReference type="Proteomes" id="UP000011591"/>
    </source>
</evidence>
<evidence type="ECO:0000256" key="6">
    <source>
        <dbReference type="ARBA" id="ARBA00023002"/>
    </source>
</evidence>
<feature type="active site" description="Nucleophile" evidence="9">
    <location>
        <position position="182"/>
    </location>
</feature>
<name>M0BJ67_9EURY</name>
<organism evidence="12 13">
    <name type="scientific">Natrialba aegyptia DSM 13077</name>
    <dbReference type="NCBI Taxonomy" id="1227491"/>
    <lineage>
        <taxon>Archaea</taxon>
        <taxon>Methanobacteriati</taxon>
        <taxon>Methanobacteriota</taxon>
        <taxon>Stenosarchaea group</taxon>
        <taxon>Halobacteria</taxon>
        <taxon>Halobacteriales</taxon>
        <taxon>Natrialbaceae</taxon>
        <taxon>Natrialba</taxon>
    </lineage>
</organism>
<feature type="compositionally biased region" description="Basic and acidic residues" evidence="10">
    <location>
        <begin position="250"/>
        <end position="262"/>
    </location>
</feature>
<comment type="subcellular location">
    <subcellularLocation>
        <location evidence="9">Cell membrane</location>
        <topology evidence="9">Peripheral membrane protein</topology>
    </subcellularLocation>
    <subcellularLocation>
        <location evidence="1">Membrane</location>
    </subcellularLocation>
</comment>
<evidence type="ECO:0000256" key="4">
    <source>
        <dbReference type="ARBA" id="ARBA00022630"/>
    </source>
</evidence>
<dbReference type="NCBIfam" id="NF003645">
    <property type="entry name" value="PRK05286.1-2"/>
    <property type="match status" value="1"/>
</dbReference>
<dbReference type="RefSeq" id="WP_006663826.1">
    <property type="nucleotide sequence ID" value="NZ_AOIP01000008.1"/>
</dbReference>
<dbReference type="InterPro" id="IPR050074">
    <property type="entry name" value="DHO_dehydrogenase"/>
</dbReference>
<evidence type="ECO:0000256" key="2">
    <source>
        <dbReference type="ARBA" id="ARBA00005161"/>
    </source>
</evidence>
<dbReference type="NCBIfam" id="NF003652">
    <property type="entry name" value="PRK05286.2-5"/>
    <property type="match status" value="1"/>
</dbReference>
<dbReference type="AlphaFoldDB" id="M0BJ67"/>
<feature type="binding site" evidence="9">
    <location>
        <position position="267"/>
    </location>
    <ligand>
        <name>FMN</name>
        <dbReference type="ChEBI" id="CHEBI:58210"/>
    </ligand>
</feature>
<sequence>MTLYSRVRPLAFRLPAETAHDLGKRTLRAAQSTRPTRAAMAAAYQYDHPALCVDLFDTTFPNPVGIAAGFDKNAEVTHALAALGFGFVEIGTVTPYSQGGNDRPRLFRLREDEAMVNRMGFNGQGMERVKSRLETDGTPDFPLGVNIGKMNSSTEREAVEDYRRVFDRLSPFADYVVVNVSCPNTPDEFDEASPDHLREIFETLEDENDADVPILVKVGPDEPAASILELVDIVQAFDLDGIVATNTSTDRENLASPRREEWGGLSGKPLEEPSTAVIRTIADHTDGDLPIIGVGGVDSAASAYRKIRAGASLVQLYTGFVYRGPSTAKRINRGLVNLLERDGFASVAEAVGVDREKE</sequence>
<keyword evidence="9" id="KW-1003">Cell membrane</keyword>
<dbReference type="GO" id="GO:0005737">
    <property type="term" value="C:cytoplasm"/>
    <property type="evidence" value="ECO:0007669"/>
    <property type="project" value="InterPro"/>
</dbReference>
<evidence type="ECO:0000256" key="3">
    <source>
        <dbReference type="ARBA" id="ARBA00005359"/>
    </source>
</evidence>
<accession>M0BJ67</accession>
<keyword evidence="5 9" id="KW-0288">FMN</keyword>
<dbReference type="Pfam" id="PF01180">
    <property type="entry name" value="DHO_dh"/>
    <property type="match status" value="1"/>
</dbReference>
<evidence type="ECO:0000313" key="12">
    <source>
        <dbReference type="EMBL" id="ELZ10348.1"/>
    </source>
</evidence>
<feature type="binding site" evidence="9">
    <location>
        <position position="217"/>
    </location>
    <ligand>
        <name>FMN</name>
        <dbReference type="ChEBI" id="CHEBI:58210"/>
    </ligand>
</feature>
<dbReference type="InterPro" id="IPR005719">
    <property type="entry name" value="Dihydroorotate_DH_2"/>
</dbReference>
<comment type="catalytic activity">
    <reaction evidence="8 9">
        <text>(S)-dihydroorotate + a quinone = orotate + a quinol</text>
        <dbReference type="Rhea" id="RHEA:30187"/>
        <dbReference type="ChEBI" id="CHEBI:24646"/>
        <dbReference type="ChEBI" id="CHEBI:30839"/>
        <dbReference type="ChEBI" id="CHEBI:30864"/>
        <dbReference type="ChEBI" id="CHEBI:132124"/>
        <dbReference type="EC" id="1.3.5.2"/>
    </reaction>
</comment>
<dbReference type="EC" id="1.3.5.2" evidence="9"/>
<feature type="binding site" evidence="9">
    <location>
        <position position="179"/>
    </location>
    <ligand>
        <name>FMN</name>
        <dbReference type="ChEBI" id="CHEBI:58210"/>
    </ligand>
</feature>
<comment type="function">
    <text evidence="9">Catalyzes the conversion of dihydroorotate to orotate with quinone as electron acceptor.</text>
</comment>
<dbReference type="CDD" id="cd04738">
    <property type="entry name" value="DHOD_2_like"/>
    <property type="match status" value="1"/>
</dbReference>
<comment type="cofactor">
    <cofactor evidence="9">
        <name>FMN</name>
        <dbReference type="ChEBI" id="CHEBI:58210"/>
    </cofactor>
    <text evidence="9">Binds 1 FMN per subunit.</text>
</comment>
<feature type="domain" description="Dihydroorotate dehydrogenase catalytic" evidence="11">
    <location>
        <begin position="51"/>
        <end position="339"/>
    </location>
</feature>
<dbReference type="PATRIC" id="fig|1227491.4.peg.280"/>
<dbReference type="PANTHER" id="PTHR48109:SF4">
    <property type="entry name" value="DIHYDROOROTATE DEHYDROGENASE (QUINONE), MITOCHONDRIAL"/>
    <property type="match status" value="1"/>
</dbReference>
<dbReference type="OrthoDB" id="36608at2157"/>
<dbReference type="Proteomes" id="UP000011591">
    <property type="component" value="Unassembled WGS sequence"/>
</dbReference>
<dbReference type="HAMAP" id="MF_00225">
    <property type="entry name" value="DHO_dh_type2"/>
    <property type="match status" value="1"/>
</dbReference>
<feature type="binding site" evidence="9">
    <location>
        <position position="146"/>
    </location>
    <ligand>
        <name>FMN</name>
        <dbReference type="ChEBI" id="CHEBI:58210"/>
    </ligand>
</feature>
<dbReference type="EMBL" id="AOIP01000008">
    <property type="protein sequence ID" value="ELZ10348.1"/>
    <property type="molecule type" value="Genomic_DNA"/>
</dbReference>
<comment type="subunit">
    <text evidence="9">Monomer.</text>
</comment>
<feature type="binding site" evidence="9">
    <location>
        <begin position="317"/>
        <end position="318"/>
    </location>
    <ligand>
        <name>FMN</name>
        <dbReference type="ChEBI" id="CHEBI:58210"/>
    </ligand>
</feature>
<dbReference type="UniPathway" id="UPA00070">
    <property type="reaction ID" value="UER00946"/>
</dbReference>
<evidence type="ECO:0000259" key="11">
    <source>
        <dbReference type="Pfam" id="PF01180"/>
    </source>
</evidence>
<dbReference type="InterPro" id="IPR001295">
    <property type="entry name" value="Dihydroorotate_DH_CS"/>
</dbReference>
<keyword evidence="6 9" id="KW-0560">Oxidoreductase</keyword>
<evidence type="ECO:0000256" key="7">
    <source>
        <dbReference type="ARBA" id="ARBA00023136"/>
    </source>
</evidence>
<keyword evidence="9" id="KW-0665">Pyrimidine biosynthesis</keyword>